<comment type="catalytic activity">
    <reaction evidence="13">
        <text>sn-glycerol 3-phosphate + NAD(+) = dihydroxyacetone phosphate + NADH + H(+)</text>
        <dbReference type="Rhea" id="RHEA:11092"/>
        <dbReference type="ChEBI" id="CHEBI:15378"/>
        <dbReference type="ChEBI" id="CHEBI:57540"/>
        <dbReference type="ChEBI" id="CHEBI:57597"/>
        <dbReference type="ChEBI" id="CHEBI:57642"/>
        <dbReference type="ChEBI" id="CHEBI:57945"/>
        <dbReference type="EC" id="1.1.1.94"/>
    </reaction>
</comment>
<comment type="caution">
    <text evidence="20">The sequence shown here is derived from an EMBL/GenBank/DDBJ whole genome shotgun (WGS) entry which is preliminary data.</text>
</comment>
<evidence type="ECO:0000256" key="10">
    <source>
        <dbReference type="ARBA" id="ARBA00066687"/>
    </source>
</evidence>
<evidence type="ECO:0000256" key="8">
    <source>
        <dbReference type="ARBA" id="ARBA00023264"/>
    </source>
</evidence>
<evidence type="ECO:0000256" key="17">
    <source>
        <dbReference type="RuleBase" id="RU000437"/>
    </source>
</evidence>
<feature type="active site" description="Proton acceptor" evidence="13 14">
    <location>
        <position position="192"/>
    </location>
</feature>
<accession>A0A943DBE5</accession>
<dbReference type="Gene3D" id="3.40.50.720">
    <property type="entry name" value="NAD(P)-binding Rossmann-like Domain"/>
    <property type="match status" value="1"/>
</dbReference>
<dbReference type="HAMAP" id="MF_00394">
    <property type="entry name" value="NAD_Glyc3P_dehydrog"/>
    <property type="match status" value="1"/>
</dbReference>
<evidence type="ECO:0000256" key="12">
    <source>
        <dbReference type="ARBA" id="ARBA00080511"/>
    </source>
</evidence>
<dbReference type="PANTHER" id="PTHR11728:SF1">
    <property type="entry name" value="GLYCEROL-3-PHOSPHATE DEHYDROGENASE [NAD(+)] 2, CHLOROPLASTIC"/>
    <property type="match status" value="1"/>
</dbReference>
<evidence type="ECO:0000256" key="9">
    <source>
        <dbReference type="ARBA" id="ARBA00052716"/>
    </source>
</evidence>
<gene>
    <name evidence="13" type="primary">gpsA</name>
    <name evidence="20" type="ORF">KHY36_01310</name>
</gene>
<keyword evidence="5 13" id="KW-0520">NAD</keyword>
<dbReference type="NCBIfam" id="NF000942">
    <property type="entry name" value="PRK00094.1-4"/>
    <property type="match status" value="1"/>
</dbReference>
<feature type="binding site" evidence="16">
    <location>
        <position position="141"/>
    </location>
    <ligand>
        <name>NAD(+)</name>
        <dbReference type="ChEBI" id="CHEBI:57540"/>
    </ligand>
</feature>
<evidence type="ECO:0000259" key="18">
    <source>
        <dbReference type="Pfam" id="PF01210"/>
    </source>
</evidence>
<evidence type="ECO:0000313" key="20">
    <source>
        <dbReference type="EMBL" id="MBS5331152.1"/>
    </source>
</evidence>
<dbReference type="GO" id="GO:0006650">
    <property type="term" value="P:glycerophospholipid metabolic process"/>
    <property type="evidence" value="ECO:0007669"/>
    <property type="project" value="UniProtKB-UniRule"/>
</dbReference>
<dbReference type="GO" id="GO:0051287">
    <property type="term" value="F:NAD binding"/>
    <property type="evidence" value="ECO:0007669"/>
    <property type="project" value="InterPro"/>
</dbReference>
<comment type="similarity">
    <text evidence="1 13 17">Belongs to the NAD-dependent glycerol-3-phosphate dehydrogenase family.</text>
</comment>
<feature type="binding site" evidence="13">
    <location>
        <position position="256"/>
    </location>
    <ligand>
        <name>NADPH</name>
        <dbReference type="ChEBI" id="CHEBI:57783"/>
    </ligand>
</feature>
<feature type="binding site" evidence="13">
    <location>
        <position position="11"/>
    </location>
    <ligand>
        <name>NADPH</name>
        <dbReference type="ChEBI" id="CHEBI:57783"/>
    </ligand>
</feature>
<feature type="binding site" evidence="13">
    <location>
        <position position="245"/>
    </location>
    <ligand>
        <name>sn-glycerol 3-phosphate</name>
        <dbReference type="ChEBI" id="CHEBI:57597"/>
    </ligand>
</feature>
<dbReference type="GO" id="GO:0005829">
    <property type="term" value="C:cytosol"/>
    <property type="evidence" value="ECO:0007669"/>
    <property type="project" value="TreeGrafter"/>
</dbReference>
<evidence type="ECO:0000256" key="5">
    <source>
        <dbReference type="ARBA" id="ARBA00023027"/>
    </source>
</evidence>
<name>A0A943DBE5_9FIRM</name>
<keyword evidence="7 13" id="KW-0594">Phospholipid biosynthesis</keyword>
<dbReference type="FunFam" id="1.10.1040.10:FF:000001">
    <property type="entry name" value="Glycerol-3-phosphate dehydrogenase [NAD(P)+]"/>
    <property type="match status" value="1"/>
</dbReference>
<keyword evidence="8 13" id="KW-1208">Phospholipid metabolism</keyword>
<dbReference type="InterPro" id="IPR013328">
    <property type="entry name" value="6PGD_dom2"/>
</dbReference>
<dbReference type="GO" id="GO:0008654">
    <property type="term" value="P:phospholipid biosynthetic process"/>
    <property type="evidence" value="ECO:0007669"/>
    <property type="project" value="UniProtKB-KW"/>
</dbReference>
<feature type="binding site" evidence="13">
    <location>
        <position position="137"/>
    </location>
    <ligand>
        <name>sn-glycerol 3-phosphate</name>
        <dbReference type="ChEBI" id="CHEBI:57597"/>
    </ligand>
</feature>
<feature type="binding site" evidence="13">
    <location>
        <position position="139"/>
    </location>
    <ligand>
        <name>sn-glycerol 3-phosphate</name>
        <dbReference type="ChEBI" id="CHEBI:57597"/>
    </ligand>
</feature>
<evidence type="ECO:0000256" key="1">
    <source>
        <dbReference type="ARBA" id="ARBA00011009"/>
    </source>
</evidence>
<dbReference type="EMBL" id="JAGZGG010000002">
    <property type="protein sequence ID" value="MBS5331152.1"/>
    <property type="molecule type" value="Genomic_DNA"/>
</dbReference>
<dbReference type="PANTHER" id="PTHR11728">
    <property type="entry name" value="GLYCEROL-3-PHOSPHATE DEHYDROGENASE"/>
    <property type="match status" value="1"/>
</dbReference>
<dbReference type="Proteomes" id="UP000759273">
    <property type="component" value="Unassembled WGS sequence"/>
</dbReference>
<comment type="caution">
    <text evidence="13">Lacks conserved residue(s) required for the propagation of feature annotation.</text>
</comment>
<feature type="binding site" evidence="16">
    <location>
        <position position="82"/>
    </location>
    <ligand>
        <name>NAD(+)</name>
        <dbReference type="ChEBI" id="CHEBI:57540"/>
    </ligand>
</feature>
<keyword evidence="13" id="KW-0963">Cytoplasm</keyword>
<keyword evidence="3 13" id="KW-0521">NADP</keyword>
<evidence type="ECO:0000256" key="2">
    <source>
        <dbReference type="ARBA" id="ARBA00022516"/>
    </source>
</evidence>
<sequence length="332" mass="35082">MTKIAVFGAGTWGIALARLLAANGRDVTVWSAIPAELKSLSTTHRHPNLPGMELPAAMHYTADIAEACTGRDILLFAVPSPFVRATAKKAAPHIPEGQIIVDVAKGVEDKTLMTMSEIIEDELTKAKRTARVVALSGPTHAEEVARDMPTAIVAASADEDAAKTVQKIFNTPTFRVYTNDDRRGTELGGAVKNVIALAVGIALGLGYGDNAKAALITRGNAELSRLGIAMGCKPETFAGLSGMGDLIVTCTSMHSRNLHAGMLIGRGKSVEDAKTEVGQVVEGINALPAACHLAKKYKVEMPIVQAVEAILDGKLEARNALMALMGRNLKRE</sequence>
<evidence type="ECO:0000313" key="21">
    <source>
        <dbReference type="Proteomes" id="UP000759273"/>
    </source>
</evidence>
<keyword evidence="4 13" id="KW-0560">Oxidoreductase</keyword>
<feature type="binding site" evidence="16">
    <location>
        <position position="256"/>
    </location>
    <ligand>
        <name>NAD(+)</name>
        <dbReference type="ChEBI" id="CHEBI:57540"/>
    </ligand>
</feature>
<dbReference type="PRINTS" id="PR00077">
    <property type="entry name" value="GPDHDRGNASE"/>
</dbReference>
<evidence type="ECO:0000256" key="7">
    <source>
        <dbReference type="ARBA" id="ARBA00023209"/>
    </source>
</evidence>
<evidence type="ECO:0000256" key="11">
    <source>
        <dbReference type="ARBA" id="ARBA00069372"/>
    </source>
</evidence>
<feature type="binding site" evidence="13">
    <location>
        <position position="256"/>
    </location>
    <ligand>
        <name>sn-glycerol 3-phosphate</name>
        <dbReference type="ChEBI" id="CHEBI:57597"/>
    </ligand>
</feature>
<dbReference type="FunFam" id="3.40.50.720:FF:000019">
    <property type="entry name" value="Glycerol-3-phosphate dehydrogenase [NAD(P)+]"/>
    <property type="match status" value="1"/>
</dbReference>
<dbReference type="GO" id="GO:0047952">
    <property type="term" value="F:glycerol-3-phosphate dehydrogenase [NAD(P)+] activity"/>
    <property type="evidence" value="ECO:0007669"/>
    <property type="project" value="UniProtKB-UniRule"/>
</dbReference>
<feature type="binding site" evidence="13">
    <location>
        <position position="282"/>
    </location>
    <ligand>
        <name>NADPH</name>
        <dbReference type="ChEBI" id="CHEBI:57783"/>
    </ligand>
</feature>
<dbReference type="SUPFAM" id="SSF51735">
    <property type="entry name" value="NAD(P)-binding Rossmann-fold domains"/>
    <property type="match status" value="1"/>
</dbReference>
<evidence type="ECO:0000256" key="6">
    <source>
        <dbReference type="ARBA" id="ARBA00023098"/>
    </source>
</evidence>
<feature type="binding site" evidence="16">
    <location>
        <begin position="8"/>
        <end position="13"/>
    </location>
    <ligand>
        <name>NAD(+)</name>
        <dbReference type="ChEBI" id="CHEBI:57540"/>
    </ligand>
</feature>
<feature type="binding site" evidence="13">
    <location>
        <position position="105"/>
    </location>
    <ligand>
        <name>sn-glycerol 3-phosphate</name>
        <dbReference type="ChEBI" id="CHEBI:57597"/>
    </ligand>
</feature>
<feature type="binding site" evidence="13">
    <location>
        <position position="12"/>
    </location>
    <ligand>
        <name>NADPH</name>
        <dbReference type="ChEBI" id="CHEBI:57783"/>
    </ligand>
</feature>
<comment type="function">
    <text evidence="13">Catalyzes the reduction of the glycolytic intermediate dihydroxyacetone phosphate (DHAP) to sn-glycerol 3-phosphate (G3P), the key precursor for phospholipid synthesis.</text>
</comment>
<evidence type="ECO:0000256" key="14">
    <source>
        <dbReference type="PIRSR" id="PIRSR000114-1"/>
    </source>
</evidence>
<evidence type="ECO:0000256" key="4">
    <source>
        <dbReference type="ARBA" id="ARBA00023002"/>
    </source>
</evidence>
<reference evidence="20" key="1">
    <citation type="submission" date="2021-02" db="EMBL/GenBank/DDBJ databases">
        <title>Infant gut strain persistence is associated with maternal origin, phylogeny, and functional potential including surface adhesion and iron acquisition.</title>
        <authorList>
            <person name="Lou Y.C."/>
        </authorList>
    </citation>
    <scope>NUCLEOTIDE SEQUENCE</scope>
    <source>
        <strain evidence="20">L3_101_000M1_dasL3_101_000M1_concoct_87</strain>
    </source>
</reference>
<dbReference type="InterPro" id="IPR011128">
    <property type="entry name" value="G3P_DH_NAD-dep_N"/>
</dbReference>
<keyword evidence="2 13" id="KW-0444">Lipid biosynthesis</keyword>
<dbReference type="SUPFAM" id="SSF48179">
    <property type="entry name" value="6-phosphogluconate dehydrogenase C-terminal domain-like"/>
    <property type="match status" value="1"/>
</dbReference>
<evidence type="ECO:0000256" key="13">
    <source>
        <dbReference type="HAMAP-Rule" id="MF_00394"/>
    </source>
</evidence>
<evidence type="ECO:0000256" key="16">
    <source>
        <dbReference type="PIRSR" id="PIRSR000114-3"/>
    </source>
</evidence>
<dbReference type="InterPro" id="IPR006109">
    <property type="entry name" value="G3P_DH_NAD-dep_C"/>
</dbReference>
<organism evidence="20 21">
    <name type="scientific">Subdoligranulum variabile</name>
    <dbReference type="NCBI Taxonomy" id="214851"/>
    <lineage>
        <taxon>Bacteria</taxon>
        <taxon>Bacillati</taxon>
        <taxon>Bacillota</taxon>
        <taxon>Clostridia</taxon>
        <taxon>Eubacteriales</taxon>
        <taxon>Oscillospiraceae</taxon>
        <taxon>Subdoligranulum</taxon>
    </lineage>
</organism>
<dbReference type="NCBIfam" id="NF000940">
    <property type="entry name" value="PRK00094.1-2"/>
    <property type="match status" value="1"/>
</dbReference>
<dbReference type="EC" id="1.1.1.94" evidence="10 13"/>
<protein>
    <recommendedName>
        <fullName evidence="11 13">Glycerol-3-phosphate dehydrogenase [NAD(P)+]</fullName>
        <ecNumber evidence="10 13">1.1.1.94</ecNumber>
    </recommendedName>
    <alternativeName>
        <fullName evidence="13">NAD(P)(+)-dependent glycerol-3-phosphate dehydrogenase</fullName>
    </alternativeName>
    <alternativeName>
        <fullName evidence="12 13">NAD(P)H-dependent dihydroxyacetone-phosphate reductase</fullName>
    </alternativeName>
</protein>
<dbReference type="GO" id="GO:0046168">
    <property type="term" value="P:glycerol-3-phosphate catabolic process"/>
    <property type="evidence" value="ECO:0007669"/>
    <property type="project" value="InterPro"/>
</dbReference>
<keyword evidence="13" id="KW-0547">Nucleotide-binding</keyword>
<dbReference type="InterPro" id="IPR036291">
    <property type="entry name" value="NAD(P)-bd_dom_sf"/>
</dbReference>
<feature type="binding site" evidence="13">
    <location>
        <position position="141"/>
    </location>
    <ligand>
        <name>NADPH</name>
        <dbReference type="ChEBI" id="CHEBI:57783"/>
    </ligand>
</feature>
<dbReference type="GO" id="GO:0046167">
    <property type="term" value="P:glycerol-3-phosphate biosynthetic process"/>
    <property type="evidence" value="ECO:0007669"/>
    <property type="project" value="UniProtKB-UniRule"/>
</dbReference>
<feature type="domain" description="Glycerol-3-phosphate dehydrogenase NAD-dependent N-terminal" evidence="18">
    <location>
        <begin position="3"/>
        <end position="161"/>
    </location>
</feature>
<dbReference type="GO" id="GO:0005975">
    <property type="term" value="P:carbohydrate metabolic process"/>
    <property type="evidence" value="ECO:0007669"/>
    <property type="project" value="InterPro"/>
</dbReference>
<comment type="catalytic activity">
    <reaction evidence="9">
        <text>sn-glycerol 3-phosphate + NADP(+) = dihydroxyacetone phosphate + NADPH + H(+)</text>
        <dbReference type="Rhea" id="RHEA:11096"/>
        <dbReference type="ChEBI" id="CHEBI:15378"/>
        <dbReference type="ChEBI" id="CHEBI:57597"/>
        <dbReference type="ChEBI" id="CHEBI:57642"/>
        <dbReference type="ChEBI" id="CHEBI:57783"/>
        <dbReference type="ChEBI" id="CHEBI:58349"/>
        <dbReference type="EC" id="1.1.1.94"/>
    </reaction>
    <physiologicalReaction direction="right-to-left" evidence="9">
        <dbReference type="Rhea" id="RHEA:11098"/>
    </physiologicalReaction>
</comment>
<evidence type="ECO:0000256" key="15">
    <source>
        <dbReference type="PIRSR" id="PIRSR000114-2"/>
    </source>
</evidence>
<feature type="binding site" evidence="13">
    <location>
        <position position="257"/>
    </location>
    <ligand>
        <name>sn-glycerol 3-phosphate</name>
        <dbReference type="ChEBI" id="CHEBI:57597"/>
    </ligand>
</feature>
<dbReference type="PROSITE" id="PS00957">
    <property type="entry name" value="NAD_G3PDH"/>
    <property type="match status" value="1"/>
</dbReference>
<dbReference type="InterPro" id="IPR006168">
    <property type="entry name" value="G3P_DH_NAD-dep"/>
</dbReference>
<dbReference type="PIRSF" id="PIRSF000114">
    <property type="entry name" value="Glycerol-3-P_dh"/>
    <property type="match status" value="1"/>
</dbReference>
<comment type="pathway">
    <text evidence="13">Membrane lipid metabolism; glycerophospholipid metabolism.</text>
</comment>
<keyword evidence="6 13" id="KW-0443">Lipid metabolism</keyword>
<comment type="subcellular location">
    <subcellularLocation>
        <location evidence="13">Cytoplasm</location>
    </subcellularLocation>
</comment>
<dbReference type="Gene3D" id="1.10.1040.10">
    <property type="entry name" value="N-(1-d-carboxylethyl)-l-norvaline Dehydrogenase, domain 2"/>
    <property type="match status" value="1"/>
</dbReference>
<dbReference type="Pfam" id="PF01210">
    <property type="entry name" value="NAD_Gly3P_dh_N"/>
    <property type="match status" value="1"/>
</dbReference>
<proteinExistence type="inferred from homology"/>
<feature type="binding site" evidence="15">
    <location>
        <begin position="256"/>
        <end position="257"/>
    </location>
    <ligand>
        <name>substrate</name>
    </ligand>
</feature>
<feature type="binding site" evidence="13">
    <location>
        <position position="105"/>
    </location>
    <ligand>
        <name>NADPH</name>
        <dbReference type="ChEBI" id="CHEBI:57783"/>
    </ligand>
</feature>
<feature type="domain" description="Glycerol-3-phosphate dehydrogenase NAD-dependent C-terminal" evidence="19">
    <location>
        <begin position="181"/>
        <end position="321"/>
    </location>
</feature>
<evidence type="ECO:0000259" key="19">
    <source>
        <dbReference type="Pfam" id="PF07479"/>
    </source>
</evidence>
<evidence type="ECO:0000256" key="3">
    <source>
        <dbReference type="ARBA" id="ARBA00022857"/>
    </source>
</evidence>
<feature type="binding site" evidence="13">
    <location>
        <position position="280"/>
    </location>
    <ligand>
        <name>NADPH</name>
        <dbReference type="ChEBI" id="CHEBI:57783"/>
    </ligand>
</feature>
<dbReference type="InterPro" id="IPR008927">
    <property type="entry name" value="6-PGluconate_DH-like_C_sf"/>
</dbReference>
<dbReference type="AlphaFoldDB" id="A0A943DBE5"/>
<dbReference type="Pfam" id="PF07479">
    <property type="entry name" value="NAD_Gly3P_dh_C"/>
    <property type="match status" value="1"/>
</dbReference>
<feature type="binding site" evidence="15">
    <location>
        <position position="105"/>
    </location>
    <ligand>
        <name>substrate</name>
    </ligand>
</feature>
<feature type="binding site" evidence="13">
    <location>
        <position position="192"/>
    </location>
    <ligand>
        <name>sn-glycerol 3-phosphate</name>
        <dbReference type="ChEBI" id="CHEBI:57597"/>
    </ligand>
</feature>
<feature type="binding site" evidence="13">
    <location>
        <position position="255"/>
    </location>
    <ligand>
        <name>sn-glycerol 3-phosphate</name>
        <dbReference type="ChEBI" id="CHEBI:57597"/>
    </ligand>
</feature>